<dbReference type="PROSITE" id="PS51014">
    <property type="entry name" value="COBK_CBIJ"/>
    <property type="match status" value="1"/>
</dbReference>
<dbReference type="EMBL" id="JAGSOJ010000002">
    <property type="protein sequence ID" value="MCM1990544.1"/>
    <property type="molecule type" value="Genomic_DNA"/>
</dbReference>
<protein>
    <submittedName>
        <fullName evidence="4">Cobalt-precorrin-6A reductase</fullName>
        <ecNumber evidence="4">1.3.1.106</ecNumber>
    </submittedName>
</protein>
<evidence type="ECO:0000256" key="2">
    <source>
        <dbReference type="ARBA" id="ARBA00022573"/>
    </source>
</evidence>
<organism evidence="4 5">
    <name type="scientific">Oceanirhabdus seepicola</name>
    <dbReference type="NCBI Taxonomy" id="2828781"/>
    <lineage>
        <taxon>Bacteria</taxon>
        <taxon>Bacillati</taxon>
        <taxon>Bacillota</taxon>
        <taxon>Clostridia</taxon>
        <taxon>Eubacteriales</taxon>
        <taxon>Clostridiaceae</taxon>
        <taxon>Oceanirhabdus</taxon>
    </lineage>
</organism>
<evidence type="ECO:0000313" key="4">
    <source>
        <dbReference type="EMBL" id="MCM1990544.1"/>
    </source>
</evidence>
<dbReference type="Pfam" id="PF02571">
    <property type="entry name" value="CbiJ"/>
    <property type="match status" value="1"/>
</dbReference>
<keyword evidence="2" id="KW-0169">Cobalamin biosynthesis</keyword>
<gene>
    <name evidence="4" type="ORF">KDK92_12500</name>
</gene>
<dbReference type="Proteomes" id="UP001056429">
    <property type="component" value="Unassembled WGS sequence"/>
</dbReference>
<reference evidence="4" key="1">
    <citation type="journal article" date="2021" name="mSystems">
        <title>Bacteria and Archaea Synergistically Convert Glycine Betaine to Biogenic Methane in the Formosa Cold Seep of the South China Sea.</title>
        <authorList>
            <person name="Li L."/>
            <person name="Zhang W."/>
            <person name="Zhang S."/>
            <person name="Song L."/>
            <person name="Sun Q."/>
            <person name="Zhang H."/>
            <person name="Xiang H."/>
            <person name="Dong X."/>
        </authorList>
    </citation>
    <scope>NUCLEOTIDE SEQUENCE</scope>
    <source>
        <strain evidence="4">ZWT</strain>
    </source>
</reference>
<dbReference type="NCBIfam" id="TIGR00715">
    <property type="entry name" value="precor6x_red"/>
    <property type="match status" value="1"/>
</dbReference>
<dbReference type="GO" id="GO:0016994">
    <property type="term" value="F:precorrin-6A reductase activity"/>
    <property type="evidence" value="ECO:0007669"/>
    <property type="project" value="InterPro"/>
</dbReference>
<keyword evidence="5" id="KW-1185">Reference proteome</keyword>
<comment type="caution">
    <text evidence="4">The sequence shown here is derived from an EMBL/GenBank/DDBJ whole genome shotgun (WGS) entry which is preliminary data.</text>
</comment>
<comment type="pathway">
    <text evidence="1">Cofactor biosynthesis; adenosylcobalamin biosynthesis.</text>
</comment>
<evidence type="ECO:0000313" key="5">
    <source>
        <dbReference type="Proteomes" id="UP001056429"/>
    </source>
</evidence>
<dbReference type="NCBIfam" id="NF005970">
    <property type="entry name" value="PRK08057.1-4"/>
    <property type="match status" value="1"/>
</dbReference>
<dbReference type="RefSeq" id="WP_250859589.1">
    <property type="nucleotide sequence ID" value="NZ_JAGSOJ010000002.1"/>
</dbReference>
<evidence type="ECO:0000256" key="1">
    <source>
        <dbReference type="ARBA" id="ARBA00004953"/>
    </source>
</evidence>
<dbReference type="PANTHER" id="PTHR36925">
    <property type="entry name" value="COBALT-PRECORRIN-6A REDUCTASE"/>
    <property type="match status" value="1"/>
</dbReference>
<reference evidence="4" key="2">
    <citation type="submission" date="2021-04" db="EMBL/GenBank/DDBJ databases">
        <authorList>
            <person name="Dong X."/>
        </authorList>
    </citation>
    <scope>NUCLEOTIDE SEQUENCE</scope>
    <source>
        <strain evidence="4">ZWT</strain>
    </source>
</reference>
<dbReference type="GO" id="GO:0009236">
    <property type="term" value="P:cobalamin biosynthetic process"/>
    <property type="evidence" value="ECO:0007669"/>
    <property type="project" value="UniProtKB-KW"/>
</dbReference>
<accession>A0A9J6P4J3</accession>
<name>A0A9J6P4J3_9CLOT</name>
<proteinExistence type="predicted"/>
<dbReference type="EC" id="1.3.1.106" evidence="4"/>
<evidence type="ECO:0000256" key="3">
    <source>
        <dbReference type="ARBA" id="ARBA00023002"/>
    </source>
</evidence>
<dbReference type="PANTHER" id="PTHR36925:SF1">
    <property type="entry name" value="COBALT-PRECORRIN-6A REDUCTASE"/>
    <property type="match status" value="1"/>
</dbReference>
<dbReference type="AlphaFoldDB" id="A0A9J6P4J3"/>
<sequence>MIGLVLGTSEGREILQRINEFTGDVFVTTATKYGGDILNEYDIKILNTTPLDKKGFKDKIKELNIQIFLDSTHPYAVEVSKNIIEACNESGITYLRYERESVVEKYGDEELVHLVEGYEGLQEVLENIQGNVLNTTGSRNIKRVKELNVHNRVIHRVLPTLKVMTEMEELGIEPHNLIMIKGPVSYQLNKAFYKEYNIECVIMKDSGLAGGTDEKIKSALDLNIPVAVIKKEQMDYPNKFNSIKECVEELKSRWNNES</sequence>
<dbReference type="InterPro" id="IPR003723">
    <property type="entry name" value="Precorrin-6x_reduct"/>
</dbReference>
<keyword evidence="3 4" id="KW-0560">Oxidoreductase</keyword>